<evidence type="ECO:0000256" key="7">
    <source>
        <dbReference type="ARBA" id="ARBA00022846"/>
    </source>
</evidence>
<comment type="function">
    <text evidence="1">May contribute to the rapid motility of the trypanosomes, playing a role either in flagellar structure or in calcium metabolism. Could alternate between a GDP-bound inactive form to a calcium/GTP-bound active form.</text>
</comment>
<dbReference type="Pfam" id="PF22592">
    <property type="entry name" value="FCaBP_EF-hand"/>
    <property type="match status" value="1"/>
</dbReference>
<reference evidence="12 13" key="1">
    <citation type="journal article" date="2015" name="PLoS Pathog.">
        <title>Leptomonas seymouri: Adaptations to the Dixenous Life Cycle Analyzed by Genome Sequencing, Transcriptome Profiling and Co-infection with Leishmania donovani.</title>
        <authorList>
            <person name="Kraeva N."/>
            <person name="Butenko A."/>
            <person name="Hlavacova J."/>
            <person name="Kostygov A."/>
            <person name="Myskova J."/>
            <person name="Grybchuk D."/>
            <person name="Lestinova T."/>
            <person name="Votypka J."/>
            <person name="Volf P."/>
            <person name="Opperdoes F."/>
            <person name="Flegontov P."/>
            <person name="Lukes J."/>
            <person name="Yurchenko V."/>
        </authorList>
    </citation>
    <scope>NUCLEOTIDE SEQUENCE [LARGE SCALE GENOMIC DNA]</scope>
    <source>
        <strain evidence="12 13">ATCC 30220</strain>
    </source>
</reference>
<comment type="subcellular location">
    <subcellularLocation>
        <location evidence="2">Cell projection</location>
        <location evidence="2">Cilium</location>
        <location evidence="2">Flagellum</location>
    </subcellularLocation>
</comment>
<evidence type="ECO:0000313" key="12">
    <source>
        <dbReference type="EMBL" id="KPI87939.1"/>
    </source>
</evidence>
<dbReference type="InterPro" id="IPR011992">
    <property type="entry name" value="EF-hand-dom_pair"/>
</dbReference>
<dbReference type="PRINTS" id="PR01362">
    <property type="entry name" value="CALFLAGIN"/>
</dbReference>
<organism evidence="12 13">
    <name type="scientific">Leptomonas seymouri</name>
    <dbReference type="NCBI Taxonomy" id="5684"/>
    <lineage>
        <taxon>Eukaryota</taxon>
        <taxon>Discoba</taxon>
        <taxon>Euglenozoa</taxon>
        <taxon>Kinetoplastea</taxon>
        <taxon>Metakinetoplastina</taxon>
        <taxon>Trypanosomatida</taxon>
        <taxon>Trypanosomatidae</taxon>
        <taxon>Leishmaniinae</taxon>
        <taxon>Leptomonas</taxon>
    </lineage>
</organism>
<comment type="similarity">
    <text evidence="3">Belongs to the calflagin family.</text>
</comment>
<dbReference type="GO" id="GO:0031514">
    <property type="term" value="C:motile cilium"/>
    <property type="evidence" value="ECO:0007669"/>
    <property type="project" value="UniProtKB-SubCell"/>
</dbReference>
<feature type="compositionally biased region" description="Basic and acidic residues" evidence="10">
    <location>
        <begin position="13"/>
        <end position="24"/>
    </location>
</feature>
<evidence type="ECO:0000256" key="9">
    <source>
        <dbReference type="ARBA" id="ARBA00023273"/>
    </source>
</evidence>
<evidence type="ECO:0000256" key="10">
    <source>
        <dbReference type="SAM" id="MobiDB-lite"/>
    </source>
</evidence>
<feature type="domain" description="EF-hand" evidence="11">
    <location>
        <begin position="123"/>
        <end position="158"/>
    </location>
</feature>
<evidence type="ECO:0000313" key="13">
    <source>
        <dbReference type="Proteomes" id="UP000038009"/>
    </source>
</evidence>
<keyword evidence="7 12" id="KW-0282">Flagellum</keyword>
<evidence type="ECO:0000256" key="1">
    <source>
        <dbReference type="ARBA" id="ARBA00002387"/>
    </source>
</evidence>
<keyword evidence="8" id="KW-0969">Cilium</keyword>
<protein>
    <submittedName>
        <fullName evidence="12">Putative flagellar calcium-binding protein</fullName>
    </submittedName>
</protein>
<dbReference type="PROSITE" id="PS00018">
    <property type="entry name" value="EF_HAND_1"/>
    <property type="match status" value="2"/>
</dbReference>
<feature type="domain" description="EF-hand" evidence="11">
    <location>
        <begin position="41"/>
        <end position="76"/>
    </location>
</feature>
<dbReference type="InterPro" id="IPR054322">
    <property type="entry name" value="FCABP_EF-hand"/>
</dbReference>
<feature type="region of interest" description="Disordered" evidence="10">
    <location>
        <begin position="1"/>
        <end position="24"/>
    </location>
</feature>
<evidence type="ECO:0000256" key="3">
    <source>
        <dbReference type="ARBA" id="ARBA00005727"/>
    </source>
</evidence>
<comment type="caution">
    <text evidence="12">The sequence shown here is derived from an EMBL/GenBank/DDBJ whole genome shotgun (WGS) entry which is preliminary data.</text>
</comment>
<accession>A0A0N0P6S0</accession>
<dbReference type="OMA" id="FEYWVMF"/>
<feature type="compositionally biased region" description="Low complexity" evidence="10">
    <location>
        <begin position="1"/>
        <end position="11"/>
    </location>
</feature>
<dbReference type="EMBL" id="LJSK01000068">
    <property type="protein sequence ID" value="KPI87939.1"/>
    <property type="molecule type" value="Genomic_DNA"/>
</dbReference>
<evidence type="ECO:0000259" key="11">
    <source>
        <dbReference type="PROSITE" id="PS50222"/>
    </source>
</evidence>
<keyword evidence="6" id="KW-0106">Calcium</keyword>
<evidence type="ECO:0000256" key="8">
    <source>
        <dbReference type="ARBA" id="ARBA00023069"/>
    </source>
</evidence>
<dbReference type="VEuPathDB" id="TriTrypDB:Lsey_0068_0150"/>
<dbReference type="SMART" id="SM00054">
    <property type="entry name" value="EFh"/>
    <property type="match status" value="3"/>
</dbReference>
<dbReference type="InterPro" id="IPR002048">
    <property type="entry name" value="EF_hand_dom"/>
</dbReference>
<dbReference type="CDD" id="cd00051">
    <property type="entry name" value="EFh"/>
    <property type="match status" value="1"/>
</dbReference>
<keyword evidence="5" id="KW-0677">Repeat</keyword>
<evidence type="ECO:0000256" key="2">
    <source>
        <dbReference type="ARBA" id="ARBA00004230"/>
    </source>
</evidence>
<dbReference type="InterPro" id="IPR018247">
    <property type="entry name" value="EF_Hand_1_Ca_BS"/>
</dbReference>
<keyword evidence="4" id="KW-0479">Metal-binding</keyword>
<gene>
    <name evidence="12" type="ORF">ABL78_2978</name>
</gene>
<dbReference type="Proteomes" id="UP000038009">
    <property type="component" value="Unassembled WGS sequence"/>
</dbReference>
<dbReference type="AlphaFoldDB" id="A0A0N0P6S0"/>
<dbReference type="PROSITE" id="PS50222">
    <property type="entry name" value="EF_HAND_2"/>
    <property type="match status" value="3"/>
</dbReference>
<dbReference type="Gene3D" id="1.10.238.10">
    <property type="entry name" value="EF-hand"/>
    <property type="match status" value="1"/>
</dbReference>
<sequence>MGCASSTSSSKGGKKEGKSAAERRAVWGSVRQSLPRLKTAVDKERRIALFKEFDKNNSGKLSMEEVYKGCVNVLHLDEFTTRLRDIVKRAFNKAKDMGTKERNEGSSDFVEFLEFRLLLCYIYDYFELTVMFDEIDTSGNMLIDANEFQKAVPKIAEWGLEISDPDAVFKEIDDNGSGQITFDEFAVWAAAHKLDADGDPDNTAS</sequence>
<feature type="domain" description="EF-hand" evidence="11">
    <location>
        <begin position="160"/>
        <end position="195"/>
    </location>
</feature>
<dbReference type="SUPFAM" id="SSF47473">
    <property type="entry name" value="EF-hand"/>
    <property type="match status" value="1"/>
</dbReference>
<dbReference type="InterPro" id="IPR003299">
    <property type="entry name" value="Calflagin-bd"/>
</dbReference>
<evidence type="ECO:0000256" key="6">
    <source>
        <dbReference type="ARBA" id="ARBA00022837"/>
    </source>
</evidence>
<evidence type="ECO:0000256" key="5">
    <source>
        <dbReference type="ARBA" id="ARBA00022737"/>
    </source>
</evidence>
<proteinExistence type="inferred from homology"/>
<keyword evidence="13" id="KW-1185">Reference proteome</keyword>
<dbReference type="GO" id="GO:0005509">
    <property type="term" value="F:calcium ion binding"/>
    <property type="evidence" value="ECO:0007669"/>
    <property type="project" value="InterPro"/>
</dbReference>
<evidence type="ECO:0000256" key="4">
    <source>
        <dbReference type="ARBA" id="ARBA00022723"/>
    </source>
</evidence>
<dbReference type="OrthoDB" id="270165at2759"/>
<name>A0A0N0P6S0_LEPSE</name>
<dbReference type="Pfam" id="PF13499">
    <property type="entry name" value="EF-hand_7"/>
    <property type="match status" value="1"/>
</dbReference>
<keyword evidence="9" id="KW-0966">Cell projection</keyword>